<accession>A0A4Y9ZKH2</accession>
<dbReference type="GO" id="GO:0005975">
    <property type="term" value="P:carbohydrate metabolic process"/>
    <property type="evidence" value="ECO:0007669"/>
    <property type="project" value="InterPro"/>
</dbReference>
<dbReference type="STRING" id="135208.A0A4Y9ZKH2"/>
<dbReference type="InterPro" id="IPR046496">
    <property type="entry name" value="DUF6589"/>
</dbReference>
<keyword evidence="4" id="KW-1185">Reference proteome</keyword>
<dbReference type="OrthoDB" id="3207600at2759"/>
<feature type="region of interest" description="Disordered" evidence="1">
    <location>
        <begin position="839"/>
        <end position="864"/>
    </location>
</feature>
<dbReference type="EMBL" id="SFCI01002137">
    <property type="protein sequence ID" value="TFY74351.1"/>
    <property type="molecule type" value="Genomic_DNA"/>
</dbReference>
<comment type="caution">
    <text evidence="3">The sequence shown here is derived from an EMBL/GenBank/DDBJ whole genome shotgun (WGS) entry which is preliminary data.</text>
</comment>
<gene>
    <name evidence="3" type="ORF">EWM64_g9660</name>
</gene>
<evidence type="ECO:0000313" key="3">
    <source>
        <dbReference type="EMBL" id="TFY74351.1"/>
    </source>
</evidence>
<organism evidence="3 4">
    <name type="scientific">Hericium alpestre</name>
    <dbReference type="NCBI Taxonomy" id="135208"/>
    <lineage>
        <taxon>Eukaryota</taxon>
        <taxon>Fungi</taxon>
        <taxon>Dikarya</taxon>
        <taxon>Basidiomycota</taxon>
        <taxon>Agaricomycotina</taxon>
        <taxon>Agaricomycetes</taxon>
        <taxon>Russulales</taxon>
        <taxon>Hericiaceae</taxon>
        <taxon>Hericium</taxon>
    </lineage>
</organism>
<dbReference type="AlphaFoldDB" id="A0A4Y9ZKH2"/>
<evidence type="ECO:0000259" key="2">
    <source>
        <dbReference type="Pfam" id="PF20231"/>
    </source>
</evidence>
<name>A0A4Y9ZKH2_9AGAM</name>
<reference evidence="3 4" key="1">
    <citation type="submission" date="2019-02" db="EMBL/GenBank/DDBJ databases">
        <title>Genome sequencing of the rare red list fungi Hericium alpestre (H. flagellum).</title>
        <authorList>
            <person name="Buettner E."/>
            <person name="Kellner H."/>
        </authorList>
    </citation>
    <scope>NUCLEOTIDE SEQUENCE [LARGE SCALE GENOMIC DNA]</scope>
    <source>
        <strain evidence="3 4">DSM 108284</strain>
    </source>
</reference>
<dbReference type="Gene3D" id="1.50.10.10">
    <property type="match status" value="1"/>
</dbReference>
<feature type="domain" description="DUF6589" evidence="2">
    <location>
        <begin position="306"/>
        <end position="440"/>
    </location>
</feature>
<feature type="domain" description="DUF6589" evidence="2">
    <location>
        <begin position="447"/>
        <end position="635"/>
    </location>
</feature>
<dbReference type="Pfam" id="PF20231">
    <property type="entry name" value="DUF6589"/>
    <property type="match status" value="2"/>
</dbReference>
<proteinExistence type="predicted"/>
<evidence type="ECO:0000313" key="4">
    <source>
        <dbReference type="Proteomes" id="UP000298061"/>
    </source>
</evidence>
<dbReference type="Proteomes" id="UP000298061">
    <property type="component" value="Unassembled WGS sequence"/>
</dbReference>
<evidence type="ECO:0000256" key="1">
    <source>
        <dbReference type="SAM" id="MobiDB-lite"/>
    </source>
</evidence>
<dbReference type="InterPro" id="IPR012341">
    <property type="entry name" value="6hp_glycosidase-like_sf"/>
</dbReference>
<protein>
    <recommendedName>
        <fullName evidence="2">DUF6589 domain-containing protein</fullName>
    </recommendedName>
</protein>
<sequence length="864" mass="97866">MNPQERHVEKIKNILGAIRNESWSVNEFLIHFYNSDDPDIRAQANRNLTYVEGTRYGPDRILNAWTSNVPNQASRDRLNRSLTEQVTHIVVDESTRAYRRDDLHLPANSATTAHFTTDFAFENILRVYRTVLPCLWMILYALLVAANDYERKHGPGFSKKEKDFRASGIILVIISMLLFGRNRATNLFQLVFGVFLSSSGAGRRVLDVCNHMGLSVSYMTVHRCLRSLTRSARSNVIDFIKNSDRLFAVVYDNINFTLRKAGQRIDNTTEQLNATTAAVVALPLKFSRAVHAKFLSRNSRKHGLRKDMKKEDLRLTPDKQRHIVSAFKCQVQLILLHYAPGLKKASRRRKRLMKKSKELAPELRPLGFEKTLFFPLPALDEEESSVAGTIRVVKKIFTVILDMAVGVIESQLRLMVGDWLTIRNLRLMREERSQEFNLFEILLGRGHHSDLKTWRPKWDEFEQVSAALVEQFASTAAGHDALEHGDEMLAHSIFFIRDALLFFEFNSAIKDADVGRMWMVYDHWLFMMRGAGCHNYGNEILEMKAQFKYEYVPELAEIVEHTWIVNRWGQPGKSIATDRYLEHNNGFMKTMFDAQSSGSSLDFIINKSSACVEVLRALAHAMTSFFGIADYHRGHREVDISSDVAALCLDMETQALHTFHLRRVPPPVKATKKEEGRDLLIHKGLFEKWKKRTGEADDEGADPEDNDLAVGTAFEDPNSALALDHSIDPELDDECPFGNADVVVTVGEDAPNAAVANAWYAENVYQGGDAWYLTTLTVAEQLYDVLLPCSTHESGDTPHAFIAAFPYAVCAIPSIWPSTSERVSFSARVIVHCVCASTTQHGSHGPMMPPDRREGWGSRQIKTA</sequence>